<comment type="catalytic activity">
    <reaction evidence="10">
        <text>tRNA(Glu) + L-glutamate + ATP = L-glutamyl-tRNA(Glu) + AMP + diphosphate</text>
        <dbReference type="Rhea" id="RHEA:23540"/>
        <dbReference type="Rhea" id="RHEA-COMP:9663"/>
        <dbReference type="Rhea" id="RHEA-COMP:9680"/>
        <dbReference type="ChEBI" id="CHEBI:29985"/>
        <dbReference type="ChEBI" id="CHEBI:30616"/>
        <dbReference type="ChEBI" id="CHEBI:33019"/>
        <dbReference type="ChEBI" id="CHEBI:78442"/>
        <dbReference type="ChEBI" id="CHEBI:78520"/>
        <dbReference type="ChEBI" id="CHEBI:456215"/>
        <dbReference type="EC" id="6.1.1.17"/>
    </reaction>
</comment>
<dbReference type="Pfam" id="PF19269">
    <property type="entry name" value="Anticodon_2"/>
    <property type="match status" value="1"/>
</dbReference>
<dbReference type="SUPFAM" id="SSF52374">
    <property type="entry name" value="Nucleotidylyl transferase"/>
    <property type="match status" value="1"/>
</dbReference>
<dbReference type="NCBIfam" id="TIGR00464">
    <property type="entry name" value="gltX_bact"/>
    <property type="match status" value="1"/>
</dbReference>
<dbReference type="FunFam" id="3.40.50.620:FF:000007">
    <property type="entry name" value="Glutamate--tRNA ligase"/>
    <property type="match status" value="1"/>
</dbReference>
<dbReference type="PROSITE" id="PS00178">
    <property type="entry name" value="AA_TRNA_LIGASE_I"/>
    <property type="match status" value="1"/>
</dbReference>
<dbReference type="SUPFAM" id="SSF48163">
    <property type="entry name" value="An anticodon-binding domain of class I aminoacyl-tRNA synthetases"/>
    <property type="match status" value="1"/>
</dbReference>
<comment type="subunit">
    <text evidence="3 10">Monomer.</text>
</comment>
<evidence type="ECO:0000256" key="1">
    <source>
        <dbReference type="ARBA" id="ARBA00004496"/>
    </source>
</evidence>
<dbReference type="InterPro" id="IPR049940">
    <property type="entry name" value="GluQ/Sye"/>
</dbReference>
<evidence type="ECO:0000259" key="11">
    <source>
        <dbReference type="Pfam" id="PF00749"/>
    </source>
</evidence>
<comment type="subcellular location">
    <subcellularLocation>
        <location evidence="1 10">Cytoplasm</location>
    </subcellularLocation>
</comment>
<name>A0A5B9WD08_9BACT</name>
<dbReference type="Proteomes" id="UP000324233">
    <property type="component" value="Chromosome"/>
</dbReference>
<dbReference type="AlphaFoldDB" id="A0A5B9WD08"/>
<evidence type="ECO:0000256" key="6">
    <source>
        <dbReference type="ARBA" id="ARBA00022741"/>
    </source>
</evidence>
<proteinExistence type="inferred from homology"/>
<evidence type="ECO:0000259" key="12">
    <source>
        <dbReference type="Pfam" id="PF19269"/>
    </source>
</evidence>
<keyword evidence="8 10" id="KW-0648">Protein biosynthesis</keyword>
<dbReference type="InterPro" id="IPR033910">
    <property type="entry name" value="GluRS_core"/>
</dbReference>
<dbReference type="InterPro" id="IPR004527">
    <property type="entry name" value="Glu-tRNA-ligase_bac/mito"/>
</dbReference>
<dbReference type="GO" id="GO:0005829">
    <property type="term" value="C:cytosol"/>
    <property type="evidence" value="ECO:0007669"/>
    <property type="project" value="TreeGrafter"/>
</dbReference>
<sequence>MTVRTRFAPSPTGYLHIGGVRTALFNWLLARHSGGQFLLRIDDTDAERHVEEATKKILDGFRWIGIDWDEGPEVGGMYGPYFQSQRKDKYKAAVQALIDAGHVYRDYSTEAERAAEKSAAEKAKRAYRFRRLPATDEQLAQYEREGRPYALRFQVPTGRTLVLNDLIKGEVSFSTDEIGDFVIVRPDGSPLYNFATVVDDADMKITHVVRAEEHLSNTFPQLLVFEALGVPLPAFAHIPYVAEPGSKTKMSKRKTEEYEKKGVLVYLHQYIERGYLPDAVLNYLSRLGWSYDASQEIFTRAELIEKFTLDRVNSAPASHDQDKLFWIEGEWMKTLPIEQKVAGVLPFLRAEGLLSDPDGDADRGRIEAVILALGDRLKVFSDILKLGRYFFTKELTYDVDAVKKRLRKEGVPQMLRELDEVLAGVEPYDLATLEKAVHEYAERTGRKMGDVVNPLRVATTGQGVGPGLYDCLFILGREACRARIAGTIAMLEAGGQG</sequence>
<evidence type="ECO:0000256" key="7">
    <source>
        <dbReference type="ARBA" id="ARBA00022840"/>
    </source>
</evidence>
<dbReference type="Gene3D" id="3.40.50.620">
    <property type="entry name" value="HUPs"/>
    <property type="match status" value="1"/>
</dbReference>
<dbReference type="PANTHER" id="PTHR43311:SF2">
    <property type="entry name" value="GLUTAMATE--TRNA LIGASE, MITOCHONDRIAL-RELATED"/>
    <property type="match status" value="1"/>
</dbReference>
<evidence type="ECO:0000256" key="4">
    <source>
        <dbReference type="ARBA" id="ARBA00022490"/>
    </source>
</evidence>
<organism evidence="13 14">
    <name type="scientific">Aquisphaera giovannonii</name>
    <dbReference type="NCBI Taxonomy" id="406548"/>
    <lineage>
        <taxon>Bacteria</taxon>
        <taxon>Pseudomonadati</taxon>
        <taxon>Planctomycetota</taxon>
        <taxon>Planctomycetia</taxon>
        <taxon>Isosphaerales</taxon>
        <taxon>Isosphaeraceae</taxon>
        <taxon>Aquisphaera</taxon>
    </lineage>
</organism>
<reference evidence="13 14" key="1">
    <citation type="submission" date="2019-08" db="EMBL/GenBank/DDBJ databases">
        <title>Deep-cultivation of Planctomycetes and their phenomic and genomic characterization uncovers novel biology.</title>
        <authorList>
            <person name="Wiegand S."/>
            <person name="Jogler M."/>
            <person name="Boedeker C."/>
            <person name="Pinto D."/>
            <person name="Vollmers J."/>
            <person name="Rivas-Marin E."/>
            <person name="Kohn T."/>
            <person name="Peeters S.H."/>
            <person name="Heuer A."/>
            <person name="Rast P."/>
            <person name="Oberbeckmann S."/>
            <person name="Bunk B."/>
            <person name="Jeske O."/>
            <person name="Meyerdierks A."/>
            <person name="Storesund J.E."/>
            <person name="Kallscheuer N."/>
            <person name="Luecker S."/>
            <person name="Lage O.M."/>
            <person name="Pohl T."/>
            <person name="Merkel B.J."/>
            <person name="Hornburger P."/>
            <person name="Mueller R.-W."/>
            <person name="Bruemmer F."/>
            <person name="Labrenz M."/>
            <person name="Spormann A.M."/>
            <person name="Op den Camp H."/>
            <person name="Overmann J."/>
            <person name="Amann R."/>
            <person name="Jetten M.S.M."/>
            <person name="Mascher T."/>
            <person name="Medema M.H."/>
            <person name="Devos D.P."/>
            <person name="Kaster A.-K."/>
            <person name="Ovreas L."/>
            <person name="Rohde M."/>
            <person name="Galperin M.Y."/>
            <person name="Jogler C."/>
        </authorList>
    </citation>
    <scope>NUCLEOTIDE SEQUENCE [LARGE SCALE GENOMIC DNA]</scope>
    <source>
        <strain evidence="13 14">OJF2</strain>
    </source>
</reference>
<accession>A0A5B9WD08</accession>
<evidence type="ECO:0000256" key="10">
    <source>
        <dbReference type="HAMAP-Rule" id="MF_00022"/>
    </source>
</evidence>
<dbReference type="GO" id="GO:0004818">
    <property type="term" value="F:glutamate-tRNA ligase activity"/>
    <property type="evidence" value="ECO:0007669"/>
    <property type="project" value="UniProtKB-UniRule"/>
</dbReference>
<dbReference type="HAMAP" id="MF_00022">
    <property type="entry name" value="Glu_tRNA_synth_type1"/>
    <property type="match status" value="1"/>
</dbReference>
<dbReference type="RefSeq" id="WP_148597934.1">
    <property type="nucleotide sequence ID" value="NZ_CP042997.1"/>
</dbReference>
<dbReference type="InterPro" id="IPR014729">
    <property type="entry name" value="Rossmann-like_a/b/a_fold"/>
</dbReference>
<dbReference type="PANTHER" id="PTHR43311">
    <property type="entry name" value="GLUTAMATE--TRNA LIGASE"/>
    <property type="match status" value="1"/>
</dbReference>
<dbReference type="GO" id="GO:0000049">
    <property type="term" value="F:tRNA binding"/>
    <property type="evidence" value="ECO:0007669"/>
    <property type="project" value="InterPro"/>
</dbReference>
<comment type="similarity">
    <text evidence="2 10">Belongs to the class-I aminoacyl-tRNA synthetase family. Glutamate--tRNA ligase type 1 subfamily.</text>
</comment>
<feature type="short sequence motif" description="'KMSKS' region" evidence="10">
    <location>
        <begin position="249"/>
        <end position="253"/>
    </location>
</feature>
<dbReference type="InterPro" id="IPR000924">
    <property type="entry name" value="Glu/Gln-tRNA-synth"/>
</dbReference>
<keyword evidence="6 10" id="KW-0547">Nucleotide-binding</keyword>
<evidence type="ECO:0000256" key="8">
    <source>
        <dbReference type="ARBA" id="ARBA00022917"/>
    </source>
</evidence>
<feature type="binding site" evidence="10">
    <location>
        <position position="252"/>
    </location>
    <ligand>
        <name>ATP</name>
        <dbReference type="ChEBI" id="CHEBI:30616"/>
    </ligand>
</feature>
<dbReference type="KEGG" id="agv:OJF2_70990"/>
<keyword evidence="9 10" id="KW-0030">Aminoacyl-tRNA synthetase</keyword>
<evidence type="ECO:0000313" key="13">
    <source>
        <dbReference type="EMBL" id="QEH38496.1"/>
    </source>
</evidence>
<feature type="domain" description="Glutamyl/glutaminyl-tRNA synthetase class Ib catalytic" evidence="11">
    <location>
        <begin position="3"/>
        <end position="326"/>
    </location>
</feature>
<dbReference type="Pfam" id="PF00749">
    <property type="entry name" value="tRNA-synt_1c"/>
    <property type="match status" value="1"/>
</dbReference>
<dbReference type="InterPro" id="IPR008925">
    <property type="entry name" value="aa_tRNA-synth_I_cd-bd_sf"/>
</dbReference>
<evidence type="ECO:0000256" key="5">
    <source>
        <dbReference type="ARBA" id="ARBA00022598"/>
    </source>
</evidence>
<keyword evidence="14" id="KW-1185">Reference proteome</keyword>
<dbReference type="InterPro" id="IPR020751">
    <property type="entry name" value="aa-tRNA-synth_I_codon-bd_sub2"/>
</dbReference>
<dbReference type="Gene3D" id="1.10.10.350">
    <property type="match status" value="1"/>
</dbReference>
<dbReference type="InterPro" id="IPR020058">
    <property type="entry name" value="Glu/Gln-tRNA-synth_Ib_cat-dom"/>
</dbReference>
<keyword evidence="5 10" id="KW-0436">Ligase</keyword>
<dbReference type="GO" id="GO:0008270">
    <property type="term" value="F:zinc ion binding"/>
    <property type="evidence" value="ECO:0007669"/>
    <property type="project" value="InterPro"/>
</dbReference>
<gene>
    <name evidence="13" type="primary">gltX_2</name>
    <name evidence="10" type="synonym">gltX</name>
    <name evidence="13" type="ORF">OJF2_70990</name>
</gene>
<dbReference type="InterPro" id="IPR045462">
    <property type="entry name" value="aa-tRNA-synth_I_cd-bd"/>
</dbReference>
<dbReference type="OrthoDB" id="9807503at2"/>
<dbReference type="GO" id="GO:0005524">
    <property type="term" value="F:ATP binding"/>
    <property type="evidence" value="ECO:0007669"/>
    <property type="project" value="UniProtKB-UniRule"/>
</dbReference>
<dbReference type="InterPro" id="IPR001412">
    <property type="entry name" value="aa-tRNA-synth_I_CS"/>
</dbReference>
<evidence type="ECO:0000256" key="9">
    <source>
        <dbReference type="ARBA" id="ARBA00023146"/>
    </source>
</evidence>
<evidence type="ECO:0000313" key="14">
    <source>
        <dbReference type="Proteomes" id="UP000324233"/>
    </source>
</evidence>
<evidence type="ECO:0000256" key="2">
    <source>
        <dbReference type="ARBA" id="ARBA00007894"/>
    </source>
</evidence>
<dbReference type="GO" id="GO:0006424">
    <property type="term" value="P:glutamyl-tRNA aminoacylation"/>
    <property type="evidence" value="ECO:0007669"/>
    <property type="project" value="UniProtKB-UniRule"/>
</dbReference>
<comment type="caution">
    <text evidence="10">Lacks conserved residue(s) required for the propagation of feature annotation.</text>
</comment>
<dbReference type="EMBL" id="CP042997">
    <property type="protein sequence ID" value="QEH38496.1"/>
    <property type="molecule type" value="Genomic_DNA"/>
</dbReference>
<evidence type="ECO:0000256" key="3">
    <source>
        <dbReference type="ARBA" id="ARBA00011245"/>
    </source>
</evidence>
<protein>
    <recommendedName>
        <fullName evidence="10">Glutamate--tRNA ligase</fullName>
        <ecNumber evidence="10">6.1.1.17</ecNumber>
    </recommendedName>
    <alternativeName>
        <fullName evidence="10">Glutamyl-tRNA synthetase</fullName>
        <shortName evidence="10">GluRS</shortName>
    </alternativeName>
</protein>
<comment type="function">
    <text evidence="10">Catalyzes the attachment of glutamate to tRNA(Glu) in a two-step reaction: glutamate is first activated by ATP to form Glu-AMP and then transferred to the acceptor end of tRNA(Glu).</text>
</comment>
<dbReference type="EC" id="6.1.1.17" evidence="10"/>
<feature type="domain" description="Aminoacyl-tRNA synthetase class I anticodon-binding" evidence="12">
    <location>
        <begin position="344"/>
        <end position="486"/>
    </location>
</feature>
<dbReference type="CDD" id="cd00808">
    <property type="entry name" value="GluRS_core"/>
    <property type="match status" value="1"/>
</dbReference>
<keyword evidence="7 10" id="KW-0067">ATP-binding</keyword>
<feature type="short sequence motif" description="'HIGH' region" evidence="10">
    <location>
        <begin position="9"/>
        <end position="19"/>
    </location>
</feature>
<dbReference type="PRINTS" id="PR00987">
    <property type="entry name" value="TRNASYNTHGLU"/>
</dbReference>
<keyword evidence="4 10" id="KW-0963">Cytoplasm</keyword>